<keyword evidence="9" id="KW-0106">Calcium</keyword>
<gene>
    <name evidence="16" type="ORF">VZT92_016278</name>
</gene>
<proteinExistence type="inferred from homology"/>
<evidence type="ECO:0000313" key="16">
    <source>
        <dbReference type="EMBL" id="KAK9525587.1"/>
    </source>
</evidence>
<evidence type="ECO:0000256" key="2">
    <source>
        <dbReference type="ARBA" id="ARBA00006127"/>
    </source>
</evidence>
<evidence type="ECO:0000259" key="14">
    <source>
        <dbReference type="PROSITE" id="PS01178"/>
    </source>
</evidence>
<dbReference type="SMART" id="SM00104">
    <property type="entry name" value="ANATO"/>
    <property type="match status" value="4"/>
</dbReference>
<keyword evidence="6 12" id="KW-0245">EGF-like domain</keyword>
<dbReference type="InterPro" id="IPR000152">
    <property type="entry name" value="EGF-type_Asp/Asn_hydroxyl_site"/>
</dbReference>
<dbReference type="SUPFAM" id="SSF57184">
    <property type="entry name" value="Growth factor receptor domain"/>
    <property type="match status" value="3"/>
</dbReference>
<dbReference type="Gene3D" id="2.10.25.10">
    <property type="entry name" value="Laminin"/>
    <property type="match status" value="11"/>
</dbReference>
<evidence type="ECO:0000256" key="4">
    <source>
        <dbReference type="ARBA" id="ARBA00022525"/>
    </source>
</evidence>
<dbReference type="GO" id="GO:0016504">
    <property type="term" value="F:peptidase activator activity"/>
    <property type="evidence" value="ECO:0007669"/>
    <property type="project" value="InterPro"/>
</dbReference>
<feature type="domain" description="EGF-like" evidence="15">
    <location>
        <begin position="628"/>
        <end position="668"/>
    </location>
</feature>
<dbReference type="Pfam" id="PF12662">
    <property type="entry name" value="cEGF"/>
    <property type="match status" value="2"/>
</dbReference>
<dbReference type="PANTHER" id="PTHR24050:SF29">
    <property type="entry name" value="FIBULIN-1"/>
    <property type="match status" value="1"/>
</dbReference>
<accession>A0AAW1ETM0</accession>
<dbReference type="InterPro" id="IPR001881">
    <property type="entry name" value="EGF-like_Ca-bd_dom"/>
</dbReference>
<dbReference type="PROSITE" id="PS50026">
    <property type="entry name" value="EGF_3"/>
    <property type="match status" value="2"/>
</dbReference>
<evidence type="ECO:0000313" key="17">
    <source>
        <dbReference type="Proteomes" id="UP001488805"/>
    </source>
</evidence>
<comment type="caution">
    <text evidence="12">Lacks conserved residue(s) required for the propagation of feature annotation.</text>
</comment>
<dbReference type="GO" id="GO:0005509">
    <property type="term" value="F:calcium ion binding"/>
    <property type="evidence" value="ECO:0007669"/>
    <property type="project" value="InterPro"/>
</dbReference>
<dbReference type="InterPro" id="IPR049883">
    <property type="entry name" value="NOTCH1_EGF-like"/>
</dbReference>
<evidence type="ECO:0000259" key="15">
    <source>
        <dbReference type="PROSITE" id="PS50026"/>
    </source>
</evidence>
<sequence length="955" mass="103558">MTQWTILLFSLYGVLHGQVNGFSTENECCQDGKDRALDGQDCTDLPLISSSTSSSSNTCKITQEQCCAAAVGDRLCDNGIEMATYQGACERPFFQGEFWETQISKMCCDCCVIGLITLSQGSSCEIQGLMMDRKCSYTAKACCENNTVAETEPSTTAPVTVMPQASTTVEPQPGSGTCTDSKCSHLCEGNGVCACLGGYQLQEDGVNCEDVDECLTGSHNCVFGQVCINMLGSFQCQTQISCNTGYELNDYRTCQDIDECTLGTHNCGPNFLCTNTQGSFYCSHKRRCSDGWIPDAAGSCIENKLPVEHECCQNGKDWALGGQDCTYLPLISSSHPCRITQEQCCAAVVGDRLCDNGIEAAKRQGACEMPFFQGEFWETQISKMCCDCCMLGLITASWGSSCEFQGLFLFSICSYTAKACCDKTTKAEIDPNTNAPVTVMPQASTTVEPQPGSGTCTDSKCSQLCDGYGMCACLGGYQLQEDGVNCEDVDECLTGSHNCVFGQVCINMLGSFQCQTQISCNTGYELKDYKKCQDIDECTLGTHNCGPNFLCTNTQGSFYCSHKRRCSDGFIQDAAGSCIDVNECVAHTSTCLPGQTCMNTVGSYTCRRNTYTCGRGYHLTKDGTLCEDVDECRTGNKCGDHVCINLVGTYRCECKIGFIRNGATKQCEDIDECRYYSGGLCAHVCDNTQGSYQCSCATGFKLSHDGRSCDDVNECAANPCSQLCANTHGSYQCYCRRGYQLSDIDGITCEDIDECALPAGRHGCSYSCSNAPGSFYCTCPPTGYTITHNGHTCQDIDECAIGTHTCSVSETCFNILGGFRCLSLACPQSFRKAGQGKDASGNGRCVKLACQPNNVGCHLSPIHFLSHTSISLPSFRDFRGPQEIVFLRTVAAANPVPVSGATDVYFNILVTDDQFSFDVIRRSHHGMLVGVVRQVKPIFGPRDLELQVFISEFWF</sequence>
<dbReference type="InterPro" id="IPR052235">
    <property type="entry name" value="Nephronectin_domain"/>
</dbReference>
<feature type="domain" description="Anaphylatoxin-like" evidence="14">
    <location>
        <begin position="28"/>
        <end position="67"/>
    </location>
</feature>
<keyword evidence="5" id="KW-0272">Extracellular matrix</keyword>
<dbReference type="InterPro" id="IPR026823">
    <property type="entry name" value="cEGF"/>
</dbReference>
<dbReference type="SUPFAM" id="SSF57196">
    <property type="entry name" value="EGF/Laminin"/>
    <property type="match status" value="1"/>
</dbReference>
<dbReference type="PROSITE" id="PS00010">
    <property type="entry name" value="ASX_HYDROXYL"/>
    <property type="match status" value="4"/>
</dbReference>
<dbReference type="Proteomes" id="UP001488805">
    <property type="component" value="Unassembled WGS sequence"/>
</dbReference>
<dbReference type="GO" id="GO:0005576">
    <property type="term" value="C:extracellular region"/>
    <property type="evidence" value="ECO:0007669"/>
    <property type="project" value="InterPro"/>
</dbReference>
<evidence type="ECO:0000256" key="9">
    <source>
        <dbReference type="ARBA" id="ARBA00022837"/>
    </source>
</evidence>
<feature type="chain" id="PRO_5043609563" description="Fibulin-1" evidence="13">
    <location>
        <begin position="18"/>
        <end position="955"/>
    </location>
</feature>
<keyword evidence="7 13" id="KW-0732">Signal</keyword>
<dbReference type="PROSITE" id="PS01178">
    <property type="entry name" value="ANAPHYLATOXIN_2"/>
    <property type="match status" value="1"/>
</dbReference>
<dbReference type="CDD" id="cd00054">
    <property type="entry name" value="EGF_CA"/>
    <property type="match status" value="2"/>
</dbReference>
<dbReference type="AlphaFoldDB" id="A0AAW1ETM0"/>
<evidence type="ECO:0000256" key="10">
    <source>
        <dbReference type="ARBA" id="ARBA00023157"/>
    </source>
</evidence>
<comment type="caution">
    <text evidence="16">The sequence shown here is derived from an EMBL/GenBank/DDBJ whole genome shotgun (WGS) entry which is preliminary data.</text>
</comment>
<keyword evidence="8" id="KW-0677">Repeat</keyword>
<dbReference type="PIRSF" id="PIRSF036313">
    <property type="entry name" value="Fibulin-1"/>
    <property type="match status" value="1"/>
</dbReference>
<dbReference type="FunFam" id="2.10.25.10:FF:000014">
    <property type="entry name" value="Latent-transforming growth factor beta-binding protein 3"/>
    <property type="match status" value="2"/>
</dbReference>
<evidence type="ECO:0000256" key="5">
    <source>
        <dbReference type="ARBA" id="ARBA00022530"/>
    </source>
</evidence>
<dbReference type="InterPro" id="IPR009030">
    <property type="entry name" value="Growth_fac_rcpt_cys_sf"/>
</dbReference>
<dbReference type="PROSITE" id="PS01177">
    <property type="entry name" value="ANAPHYLATOXIN_1"/>
    <property type="match status" value="2"/>
</dbReference>
<dbReference type="PROSITE" id="PS01187">
    <property type="entry name" value="EGF_CA"/>
    <property type="match status" value="4"/>
</dbReference>
<dbReference type="GO" id="GO:0071944">
    <property type="term" value="C:cell periphery"/>
    <property type="evidence" value="ECO:0007669"/>
    <property type="project" value="UniProtKB-ARBA"/>
</dbReference>
<comment type="subcellular location">
    <subcellularLocation>
        <location evidence="1">Secreted</location>
        <location evidence="1">Extracellular space</location>
        <location evidence="1">Extracellular matrix</location>
    </subcellularLocation>
</comment>
<dbReference type="GO" id="GO:0030198">
    <property type="term" value="P:extracellular matrix organization"/>
    <property type="evidence" value="ECO:0007669"/>
    <property type="project" value="InterPro"/>
</dbReference>
<comment type="similarity">
    <text evidence="2">Belongs to the fibulin family.</text>
</comment>
<evidence type="ECO:0000256" key="3">
    <source>
        <dbReference type="ARBA" id="ARBA00021554"/>
    </source>
</evidence>
<name>A0AAW1ETM0_ZOAVI</name>
<dbReference type="SMART" id="SM00179">
    <property type="entry name" value="EGF_CA"/>
    <property type="match status" value="10"/>
</dbReference>
<dbReference type="InterPro" id="IPR018097">
    <property type="entry name" value="EGF_Ca-bd_CS"/>
</dbReference>
<dbReference type="SMART" id="SM00181">
    <property type="entry name" value="EGF"/>
    <property type="match status" value="12"/>
</dbReference>
<dbReference type="PANTHER" id="PTHR24050">
    <property type="entry name" value="PA14 DOMAIN-CONTAINING PROTEIN"/>
    <property type="match status" value="1"/>
</dbReference>
<evidence type="ECO:0000256" key="8">
    <source>
        <dbReference type="ARBA" id="ARBA00022737"/>
    </source>
</evidence>
<evidence type="ECO:0000256" key="1">
    <source>
        <dbReference type="ARBA" id="ARBA00004498"/>
    </source>
</evidence>
<evidence type="ECO:0000256" key="11">
    <source>
        <dbReference type="ARBA" id="ARBA00023180"/>
    </source>
</evidence>
<evidence type="ECO:0000256" key="13">
    <source>
        <dbReference type="SAM" id="SignalP"/>
    </source>
</evidence>
<dbReference type="InterPro" id="IPR017048">
    <property type="entry name" value="Fibulin-1"/>
</dbReference>
<dbReference type="GO" id="GO:0030855">
    <property type="term" value="P:epithelial cell differentiation"/>
    <property type="evidence" value="ECO:0007669"/>
    <property type="project" value="UniProtKB-ARBA"/>
</dbReference>
<feature type="domain" description="EGF-like" evidence="15">
    <location>
        <begin position="711"/>
        <end position="750"/>
    </location>
</feature>
<reference evidence="16 17" key="1">
    <citation type="journal article" date="2024" name="Genome Biol. Evol.">
        <title>Chromosome-level genome assembly of the viviparous eelpout Zoarces viviparus.</title>
        <authorList>
            <person name="Fuhrmann N."/>
            <person name="Brasseur M.V."/>
            <person name="Bakowski C.E."/>
            <person name="Podsiadlowski L."/>
            <person name="Prost S."/>
            <person name="Krehenwinkel H."/>
            <person name="Mayer C."/>
        </authorList>
    </citation>
    <scope>NUCLEOTIDE SEQUENCE [LARGE SCALE GENOMIC DNA]</scope>
    <source>
        <strain evidence="16">NO-MEL_2022_Ind0_liver</strain>
    </source>
</reference>
<evidence type="ECO:0000256" key="7">
    <source>
        <dbReference type="ARBA" id="ARBA00022729"/>
    </source>
</evidence>
<dbReference type="Pfam" id="PF07645">
    <property type="entry name" value="EGF_CA"/>
    <property type="match status" value="7"/>
</dbReference>
<feature type="signal peptide" evidence="13">
    <location>
        <begin position="1"/>
        <end position="17"/>
    </location>
</feature>
<dbReference type="FunFam" id="2.10.25.10:FF:000078">
    <property type="entry name" value="Fibulin-1"/>
    <property type="match status" value="1"/>
</dbReference>
<dbReference type="FunFam" id="2.10.25.10:FF:000010">
    <property type="entry name" value="Pro-epidermal growth factor"/>
    <property type="match status" value="1"/>
</dbReference>
<organism evidence="16 17">
    <name type="scientific">Zoarces viviparus</name>
    <name type="common">Viviparous eelpout</name>
    <name type="synonym">Blennius viviparus</name>
    <dbReference type="NCBI Taxonomy" id="48416"/>
    <lineage>
        <taxon>Eukaryota</taxon>
        <taxon>Metazoa</taxon>
        <taxon>Chordata</taxon>
        <taxon>Craniata</taxon>
        <taxon>Vertebrata</taxon>
        <taxon>Euteleostomi</taxon>
        <taxon>Actinopterygii</taxon>
        <taxon>Neopterygii</taxon>
        <taxon>Teleostei</taxon>
        <taxon>Neoteleostei</taxon>
        <taxon>Acanthomorphata</taxon>
        <taxon>Eupercaria</taxon>
        <taxon>Perciformes</taxon>
        <taxon>Cottioidei</taxon>
        <taxon>Zoarcales</taxon>
        <taxon>Zoarcidae</taxon>
        <taxon>Zoarcinae</taxon>
        <taxon>Zoarces</taxon>
    </lineage>
</organism>
<dbReference type="EMBL" id="JBCEZU010000134">
    <property type="protein sequence ID" value="KAK9525587.1"/>
    <property type="molecule type" value="Genomic_DNA"/>
</dbReference>
<dbReference type="InterPro" id="IPR000020">
    <property type="entry name" value="Anaphylatoxin/fibulin"/>
</dbReference>
<evidence type="ECO:0000256" key="12">
    <source>
        <dbReference type="PROSITE-ProRule" id="PRU00076"/>
    </source>
</evidence>
<evidence type="ECO:0000256" key="6">
    <source>
        <dbReference type="ARBA" id="ARBA00022536"/>
    </source>
</evidence>
<keyword evidence="10" id="KW-1015">Disulfide bond</keyword>
<keyword evidence="17" id="KW-1185">Reference proteome</keyword>
<protein>
    <recommendedName>
        <fullName evidence="3">Fibulin-1</fullName>
    </recommendedName>
</protein>
<dbReference type="FunFam" id="2.10.25.10:FF:000038">
    <property type="entry name" value="Fibrillin 2"/>
    <property type="match status" value="2"/>
</dbReference>
<dbReference type="PROSITE" id="PS01186">
    <property type="entry name" value="EGF_2"/>
    <property type="match status" value="2"/>
</dbReference>
<keyword evidence="11" id="KW-0325">Glycoprotein</keyword>
<keyword evidence="4" id="KW-0964">Secreted</keyword>
<dbReference type="InterPro" id="IPR000742">
    <property type="entry name" value="EGF"/>
</dbReference>